<dbReference type="EC" id="2.1.1.282" evidence="2"/>
<evidence type="ECO:0000313" key="11">
    <source>
        <dbReference type="EMBL" id="QSZ34631.1"/>
    </source>
</evidence>
<keyword evidence="12" id="KW-1185">Reference proteome</keyword>
<evidence type="ECO:0000256" key="3">
    <source>
        <dbReference type="ARBA" id="ARBA00022603"/>
    </source>
</evidence>
<evidence type="ECO:0000256" key="8">
    <source>
        <dbReference type="ARBA" id="ARBA00049202"/>
    </source>
</evidence>
<keyword evidence="5" id="KW-0949">S-adenosyl-L-methionine</keyword>
<evidence type="ECO:0000256" key="1">
    <source>
        <dbReference type="ARBA" id="ARBA00008569"/>
    </source>
</evidence>
<feature type="domain" description="tRNA wybutosine-synthesizing protein" evidence="10">
    <location>
        <begin position="15"/>
        <end position="290"/>
    </location>
</feature>
<evidence type="ECO:0000256" key="7">
    <source>
        <dbReference type="ARBA" id="ARBA00030554"/>
    </source>
</evidence>
<evidence type="ECO:0000256" key="6">
    <source>
        <dbReference type="ARBA" id="ARBA00022694"/>
    </source>
</evidence>
<dbReference type="EMBL" id="CP063409">
    <property type="protein sequence ID" value="QSZ34631.1"/>
    <property type="molecule type" value="Genomic_DNA"/>
</dbReference>
<dbReference type="PANTHER" id="PTHR48418">
    <property type="entry name" value="TRNA WYBUTOSINE-SYNTHESIZING PROTEIN 3"/>
    <property type="match status" value="1"/>
</dbReference>
<dbReference type="Proteomes" id="UP000672032">
    <property type="component" value="Chromosome 5"/>
</dbReference>
<keyword evidence="3" id="KW-0489">Methyltransferase</keyword>
<gene>
    <name evidence="11" type="ORF">DSL72_007485</name>
</gene>
<evidence type="ECO:0000256" key="4">
    <source>
        <dbReference type="ARBA" id="ARBA00022679"/>
    </source>
</evidence>
<name>A0A8A3PI13_9HELO</name>
<evidence type="ECO:0000256" key="5">
    <source>
        <dbReference type="ARBA" id="ARBA00022691"/>
    </source>
</evidence>
<dbReference type="Pfam" id="PF02676">
    <property type="entry name" value="TYW3"/>
    <property type="match status" value="1"/>
</dbReference>
<comment type="catalytic activity">
    <reaction evidence="8">
        <text>4-demethyl-7-[(3S)-3-amino-3-carboxypropyl]wyosine(37) in tRNA(Phe) + S-adenosyl-L-methionine = 7-[(3S)-3-amino-3-carboxypropyl]wyosine(37) in tRNA(Phe) + S-adenosyl-L-homocysteine + H(+)</text>
        <dbReference type="Rhea" id="RHEA:36635"/>
        <dbReference type="Rhea" id="RHEA-COMP:10378"/>
        <dbReference type="Rhea" id="RHEA-COMP:10379"/>
        <dbReference type="ChEBI" id="CHEBI:15378"/>
        <dbReference type="ChEBI" id="CHEBI:57856"/>
        <dbReference type="ChEBI" id="CHEBI:59789"/>
        <dbReference type="ChEBI" id="CHEBI:73543"/>
        <dbReference type="ChEBI" id="CHEBI:73550"/>
        <dbReference type="EC" id="2.1.1.282"/>
    </reaction>
</comment>
<dbReference type="InterPro" id="IPR036602">
    <property type="entry name" value="tRNA_yW-synthesising-like_sf"/>
</dbReference>
<dbReference type="PANTHER" id="PTHR48418:SF1">
    <property type="entry name" value="TRNA WYBUTOSINE-SYNTHESIZING PROTEIN 3"/>
    <property type="match status" value="1"/>
</dbReference>
<dbReference type="GO" id="GO:0008033">
    <property type="term" value="P:tRNA processing"/>
    <property type="evidence" value="ECO:0007669"/>
    <property type="project" value="UniProtKB-KW"/>
</dbReference>
<dbReference type="OrthoDB" id="263283at2759"/>
<comment type="similarity">
    <text evidence="1">Belongs to the TYW3 family.</text>
</comment>
<feature type="region of interest" description="Disordered" evidence="9">
    <location>
        <begin position="303"/>
        <end position="366"/>
    </location>
</feature>
<organism evidence="11 12">
    <name type="scientific">Monilinia vaccinii-corymbosi</name>
    <dbReference type="NCBI Taxonomy" id="61207"/>
    <lineage>
        <taxon>Eukaryota</taxon>
        <taxon>Fungi</taxon>
        <taxon>Dikarya</taxon>
        <taxon>Ascomycota</taxon>
        <taxon>Pezizomycotina</taxon>
        <taxon>Leotiomycetes</taxon>
        <taxon>Helotiales</taxon>
        <taxon>Sclerotiniaceae</taxon>
        <taxon>Monilinia</taxon>
    </lineage>
</organism>
<accession>A0A8A3PI13</accession>
<evidence type="ECO:0000259" key="10">
    <source>
        <dbReference type="Pfam" id="PF02676"/>
    </source>
</evidence>
<evidence type="ECO:0000256" key="2">
    <source>
        <dbReference type="ARBA" id="ARBA00012750"/>
    </source>
</evidence>
<dbReference type="GO" id="GO:0032259">
    <property type="term" value="P:methylation"/>
    <property type="evidence" value="ECO:0007669"/>
    <property type="project" value="UniProtKB-KW"/>
</dbReference>
<keyword evidence="6" id="KW-0819">tRNA processing</keyword>
<sequence length="366" mass="39596">MTPLLLPLPQSFISKKKLILSKLAIPTDKYDDLSPKGSVDEGIRELIDEINSLRGCVTTSSCAGRVSVFLEGRRSFDGGEEEEEEEDGDGQVIAAARGAGTLGNEIPDVSLRGPAKTAGVGGKGGGGRWLFVSHEAIDGAVLGAREAGGTLCELLGMKGNAGAASTLVGSKKEKERDLRHIHFKFEPMILHVLTASLEVAQQVLSAALQAGFRESGALNLVSTTSETATPMVGIRCMGLTLESLVGVYHAVSGEGVCLVSEGQLGTLMRIANERFEENTRRIERFRGLLRAAMDPVERRRVGENGEDWEDAQARKERKRAEGLRRARELKEAKERPRCEHMYRADRGSEEEIPLDGAIADESEIKS</sequence>
<evidence type="ECO:0000256" key="9">
    <source>
        <dbReference type="SAM" id="MobiDB-lite"/>
    </source>
</evidence>
<keyword evidence="4" id="KW-0808">Transferase</keyword>
<dbReference type="InterPro" id="IPR003827">
    <property type="entry name" value="tRNA_yW-synthesising"/>
</dbReference>
<feature type="compositionally biased region" description="Acidic residues" evidence="9">
    <location>
        <begin position="350"/>
        <end position="366"/>
    </location>
</feature>
<proteinExistence type="inferred from homology"/>
<feature type="compositionally biased region" description="Basic and acidic residues" evidence="9">
    <location>
        <begin position="311"/>
        <end position="349"/>
    </location>
</feature>
<dbReference type="SUPFAM" id="SSF111278">
    <property type="entry name" value="SSo0622-like"/>
    <property type="match status" value="1"/>
</dbReference>
<dbReference type="AlphaFoldDB" id="A0A8A3PI13"/>
<dbReference type="GO" id="GO:0008168">
    <property type="term" value="F:methyltransferase activity"/>
    <property type="evidence" value="ECO:0007669"/>
    <property type="project" value="UniProtKB-KW"/>
</dbReference>
<dbReference type="Gene3D" id="3.30.1960.10">
    <property type="entry name" value="tRNA wybutosine-synthesizing-like"/>
    <property type="match status" value="1"/>
</dbReference>
<protein>
    <recommendedName>
        <fullName evidence="2">tRNA(Phe) 7-[(3-amino-3-carboxypropyl)-4-demethylwyosine(37)-N(4)]-methyltransferase</fullName>
        <ecNumber evidence="2">2.1.1.282</ecNumber>
    </recommendedName>
    <alternativeName>
        <fullName evidence="7">tRNA(Phe) 7-((3-amino-3-carboxypropyl)-4-demethylwyosine(37)-N(4))-methyltransferase</fullName>
    </alternativeName>
</protein>
<evidence type="ECO:0000313" key="12">
    <source>
        <dbReference type="Proteomes" id="UP000672032"/>
    </source>
</evidence>
<reference evidence="11" key="1">
    <citation type="submission" date="2020-10" db="EMBL/GenBank/DDBJ databases">
        <title>Genome Sequence of Monilinia vaccinii-corymbosi Sheds Light on Mummy Berry Disease Infection of Blueberry and Mating Type.</title>
        <authorList>
            <person name="Yow A.G."/>
            <person name="Zhang Y."/>
            <person name="Bansal K."/>
            <person name="Eacker S.M."/>
            <person name="Sullivan S."/>
            <person name="Liachko I."/>
            <person name="Cubeta M.A."/>
            <person name="Rollins J.A."/>
            <person name="Ashrafi H."/>
        </authorList>
    </citation>
    <scope>NUCLEOTIDE SEQUENCE</scope>
    <source>
        <strain evidence="11">RL-1</strain>
    </source>
</reference>